<proteinExistence type="predicted"/>
<dbReference type="InterPro" id="IPR036179">
    <property type="entry name" value="Ig-like_dom_sf"/>
</dbReference>
<dbReference type="AlphaFoldDB" id="A0A851YIN6"/>
<dbReference type="GO" id="GO:0005737">
    <property type="term" value="C:cytoplasm"/>
    <property type="evidence" value="ECO:0007669"/>
    <property type="project" value="UniProtKB-SubCell"/>
</dbReference>
<evidence type="ECO:0000256" key="4">
    <source>
        <dbReference type="ARBA" id="ARBA00023157"/>
    </source>
</evidence>
<evidence type="ECO:0000313" key="7">
    <source>
        <dbReference type="Proteomes" id="UP000648918"/>
    </source>
</evidence>
<feature type="domain" description="Ig-like" evidence="5">
    <location>
        <begin position="26"/>
        <end position="92"/>
    </location>
</feature>
<feature type="non-terminal residue" evidence="6">
    <location>
        <position position="1"/>
    </location>
</feature>
<dbReference type="OrthoDB" id="10072266at2759"/>
<dbReference type="PANTHER" id="PTHR35971:SF5">
    <property type="entry name" value="OBSCURIN LIKE CYTOSKELETAL ADAPTOR 1"/>
    <property type="match status" value="1"/>
</dbReference>
<reference evidence="6" key="1">
    <citation type="submission" date="2019-09" db="EMBL/GenBank/DDBJ databases">
        <title>Bird 10,000 Genomes (B10K) Project - Family phase.</title>
        <authorList>
            <person name="Zhang G."/>
        </authorList>
    </citation>
    <scope>NUCLEOTIDE SEQUENCE</scope>
    <source>
        <strain evidence="6">B10K-DU-024-03</strain>
        <tissue evidence="6">Muscle</tissue>
    </source>
</reference>
<evidence type="ECO:0000256" key="3">
    <source>
        <dbReference type="ARBA" id="ARBA00022553"/>
    </source>
</evidence>
<feature type="non-terminal residue" evidence="6">
    <location>
        <position position="92"/>
    </location>
</feature>
<evidence type="ECO:0000313" key="6">
    <source>
        <dbReference type="EMBL" id="NXD77485.1"/>
    </source>
</evidence>
<organism evidence="6 7">
    <name type="scientific">Halcyon senegalensis</name>
    <dbReference type="NCBI Taxonomy" id="342381"/>
    <lineage>
        <taxon>Eukaryota</taxon>
        <taxon>Metazoa</taxon>
        <taxon>Chordata</taxon>
        <taxon>Craniata</taxon>
        <taxon>Vertebrata</taxon>
        <taxon>Euteleostomi</taxon>
        <taxon>Archelosauria</taxon>
        <taxon>Archosauria</taxon>
        <taxon>Dinosauria</taxon>
        <taxon>Saurischia</taxon>
        <taxon>Theropoda</taxon>
        <taxon>Coelurosauria</taxon>
        <taxon>Aves</taxon>
        <taxon>Neognathae</taxon>
        <taxon>Neoaves</taxon>
        <taxon>Telluraves</taxon>
        <taxon>Coraciimorphae</taxon>
        <taxon>Coraciiformes</taxon>
        <taxon>Alcedinidae</taxon>
        <taxon>Halcyon</taxon>
    </lineage>
</organism>
<evidence type="ECO:0000256" key="1">
    <source>
        <dbReference type="ARBA" id="ARBA00004496"/>
    </source>
</evidence>
<evidence type="ECO:0000256" key="2">
    <source>
        <dbReference type="ARBA" id="ARBA00022490"/>
    </source>
</evidence>
<dbReference type="Pfam" id="PF07679">
    <property type="entry name" value="I-set"/>
    <property type="match status" value="1"/>
</dbReference>
<dbReference type="InterPro" id="IPR013783">
    <property type="entry name" value="Ig-like_fold"/>
</dbReference>
<gene>
    <name evidence="6" type="primary">Obscn_7</name>
    <name evidence="6" type="ORF">HALSEN_R15543</name>
</gene>
<dbReference type="PANTHER" id="PTHR35971">
    <property type="entry name" value="SI:DKEY-31G6.6"/>
    <property type="match status" value="1"/>
</dbReference>
<keyword evidence="7" id="KW-1185">Reference proteome</keyword>
<keyword evidence="3" id="KW-0597">Phosphoprotein</keyword>
<protein>
    <submittedName>
        <fullName evidence="6">OBSCN protein</fullName>
    </submittedName>
</protein>
<evidence type="ECO:0000259" key="5">
    <source>
        <dbReference type="PROSITE" id="PS50835"/>
    </source>
</evidence>
<dbReference type="Proteomes" id="UP000648918">
    <property type="component" value="Unassembled WGS sequence"/>
</dbReference>
<dbReference type="InterPro" id="IPR052385">
    <property type="entry name" value="Obscurin/Obscurin-like_Reg"/>
</dbReference>
<comment type="subcellular location">
    <subcellularLocation>
        <location evidence="1">Cytoplasm</location>
    </subcellularLocation>
</comment>
<keyword evidence="4" id="KW-1015">Disulfide bond</keyword>
<dbReference type="InterPro" id="IPR013098">
    <property type="entry name" value="Ig_I-set"/>
</dbReference>
<sequence length="92" mass="10222">ESDAGDYTCVCGDKQSTASLAVHALPPLFKEELKNKEAEEGGEVSLNCELTKAAPVVWWKDKRILKASEKYKMRQDGTKAELVIHDIDEEDA</sequence>
<dbReference type="InterPro" id="IPR007110">
    <property type="entry name" value="Ig-like_dom"/>
</dbReference>
<name>A0A851YIN6_9AVES</name>
<keyword evidence="2" id="KW-0963">Cytoplasm</keyword>
<dbReference type="Gene3D" id="2.60.40.10">
    <property type="entry name" value="Immunoglobulins"/>
    <property type="match status" value="2"/>
</dbReference>
<accession>A0A851YIN6</accession>
<dbReference type="PROSITE" id="PS50835">
    <property type="entry name" value="IG_LIKE"/>
    <property type="match status" value="1"/>
</dbReference>
<comment type="caution">
    <text evidence="6">The sequence shown here is derived from an EMBL/GenBank/DDBJ whole genome shotgun (WGS) entry which is preliminary data.</text>
</comment>
<dbReference type="EMBL" id="WBNJ01000035">
    <property type="protein sequence ID" value="NXD77485.1"/>
    <property type="molecule type" value="Genomic_DNA"/>
</dbReference>
<dbReference type="SUPFAM" id="SSF48726">
    <property type="entry name" value="Immunoglobulin"/>
    <property type="match status" value="1"/>
</dbReference>